<feature type="compositionally biased region" description="Basic and acidic residues" evidence="1">
    <location>
        <begin position="1"/>
        <end position="21"/>
    </location>
</feature>
<feature type="non-terminal residue" evidence="2">
    <location>
        <position position="1"/>
    </location>
</feature>
<protein>
    <submittedName>
        <fullName evidence="2">Uncharacterized protein</fullName>
    </submittedName>
</protein>
<feature type="region of interest" description="Disordered" evidence="1">
    <location>
        <begin position="1"/>
        <end position="34"/>
    </location>
</feature>
<proteinExistence type="predicted"/>
<dbReference type="EMBL" id="AGNL01034040">
    <property type="protein sequence ID" value="EJK55429.1"/>
    <property type="molecule type" value="Genomic_DNA"/>
</dbReference>
<comment type="caution">
    <text evidence="2">The sequence shown here is derived from an EMBL/GenBank/DDBJ whole genome shotgun (WGS) entry which is preliminary data.</text>
</comment>
<evidence type="ECO:0000313" key="3">
    <source>
        <dbReference type="Proteomes" id="UP000266841"/>
    </source>
</evidence>
<gene>
    <name evidence="2" type="ORF">THAOC_24840</name>
</gene>
<name>K0RST1_THAOC</name>
<evidence type="ECO:0000313" key="2">
    <source>
        <dbReference type="EMBL" id="EJK55429.1"/>
    </source>
</evidence>
<accession>K0RST1</accession>
<reference evidence="2 3" key="1">
    <citation type="journal article" date="2012" name="Genome Biol.">
        <title>Genome and low-iron response of an oceanic diatom adapted to chronic iron limitation.</title>
        <authorList>
            <person name="Lommer M."/>
            <person name="Specht M."/>
            <person name="Roy A.S."/>
            <person name="Kraemer L."/>
            <person name="Andreson R."/>
            <person name="Gutowska M.A."/>
            <person name="Wolf J."/>
            <person name="Bergner S.V."/>
            <person name="Schilhabel M.B."/>
            <person name="Klostermeier U.C."/>
            <person name="Beiko R.G."/>
            <person name="Rosenstiel P."/>
            <person name="Hippler M."/>
            <person name="Laroche J."/>
        </authorList>
    </citation>
    <scope>NUCLEOTIDE SEQUENCE [LARGE SCALE GENOMIC DNA]</scope>
    <source>
        <strain evidence="2 3">CCMP1005</strain>
    </source>
</reference>
<organism evidence="2 3">
    <name type="scientific">Thalassiosira oceanica</name>
    <name type="common">Marine diatom</name>
    <dbReference type="NCBI Taxonomy" id="159749"/>
    <lineage>
        <taxon>Eukaryota</taxon>
        <taxon>Sar</taxon>
        <taxon>Stramenopiles</taxon>
        <taxon>Ochrophyta</taxon>
        <taxon>Bacillariophyta</taxon>
        <taxon>Coscinodiscophyceae</taxon>
        <taxon>Thalassiosirophycidae</taxon>
        <taxon>Thalassiosirales</taxon>
        <taxon>Thalassiosiraceae</taxon>
        <taxon>Thalassiosira</taxon>
    </lineage>
</organism>
<dbReference type="Proteomes" id="UP000266841">
    <property type="component" value="Unassembled WGS sequence"/>
</dbReference>
<dbReference type="AlphaFoldDB" id="K0RST1"/>
<sequence length="34" mass="3554">DRPELQGDGRDEGAPRGADEAKEQEEEGPASGAE</sequence>
<keyword evidence="3" id="KW-1185">Reference proteome</keyword>
<evidence type="ECO:0000256" key="1">
    <source>
        <dbReference type="SAM" id="MobiDB-lite"/>
    </source>
</evidence>